<sequence length="107" mass="11655">METWYRVAGGVELKLDESVCPRPSRRRHRCGGGDRKDCGGGARRVQWGEEIGRTSGSMEVRWVDLILVADGGREGIESGQNKSDWGCHPAVAPLDGVPVGPKCLQRP</sequence>
<proteinExistence type="predicted"/>
<reference evidence="1 2" key="1">
    <citation type="submission" date="2017-11" db="EMBL/GenBank/DDBJ databases">
        <title>De-novo sequencing of pomegranate (Punica granatum L.) genome.</title>
        <authorList>
            <person name="Akparov Z."/>
            <person name="Amiraslanov A."/>
            <person name="Hajiyeva S."/>
            <person name="Abbasov M."/>
            <person name="Kaur K."/>
            <person name="Hamwieh A."/>
            <person name="Solovyev V."/>
            <person name="Salamov A."/>
            <person name="Braich B."/>
            <person name="Kosarev P."/>
            <person name="Mahmoud A."/>
            <person name="Hajiyev E."/>
            <person name="Babayeva S."/>
            <person name="Izzatullayeva V."/>
            <person name="Mammadov A."/>
            <person name="Mammadov A."/>
            <person name="Sharifova S."/>
            <person name="Ojaghi J."/>
            <person name="Eynullazada K."/>
            <person name="Bayramov B."/>
            <person name="Abdulazimova A."/>
            <person name="Shahmuradov I."/>
        </authorList>
    </citation>
    <scope>NUCLEOTIDE SEQUENCE [LARGE SCALE GENOMIC DNA]</scope>
    <source>
        <strain evidence="2">cv. AG2017</strain>
        <tissue evidence="1">Leaf</tissue>
    </source>
</reference>
<accession>A0A2I0I352</accession>
<dbReference type="Proteomes" id="UP000233551">
    <property type="component" value="Unassembled WGS sequence"/>
</dbReference>
<gene>
    <name evidence="1" type="ORF">CRG98_041188</name>
</gene>
<protein>
    <submittedName>
        <fullName evidence="1">Uncharacterized protein</fullName>
    </submittedName>
</protein>
<comment type="caution">
    <text evidence="1">The sequence shown here is derived from an EMBL/GenBank/DDBJ whole genome shotgun (WGS) entry which is preliminary data.</text>
</comment>
<organism evidence="1 2">
    <name type="scientific">Punica granatum</name>
    <name type="common">Pomegranate</name>
    <dbReference type="NCBI Taxonomy" id="22663"/>
    <lineage>
        <taxon>Eukaryota</taxon>
        <taxon>Viridiplantae</taxon>
        <taxon>Streptophyta</taxon>
        <taxon>Embryophyta</taxon>
        <taxon>Tracheophyta</taxon>
        <taxon>Spermatophyta</taxon>
        <taxon>Magnoliopsida</taxon>
        <taxon>eudicotyledons</taxon>
        <taxon>Gunneridae</taxon>
        <taxon>Pentapetalae</taxon>
        <taxon>rosids</taxon>
        <taxon>malvids</taxon>
        <taxon>Myrtales</taxon>
        <taxon>Lythraceae</taxon>
        <taxon>Punica</taxon>
    </lineage>
</organism>
<name>A0A2I0I352_PUNGR</name>
<dbReference type="EMBL" id="PGOL01004106">
    <property type="protein sequence ID" value="PKI38408.1"/>
    <property type="molecule type" value="Genomic_DNA"/>
</dbReference>
<evidence type="ECO:0000313" key="1">
    <source>
        <dbReference type="EMBL" id="PKI38408.1"/>
    </source>
</evidence>
<dbReference type="AlphaFoldDB" id="A0A2I0I352"/>
<keyword evidence="2" id="KW-1185">Reference proteome</keyword>
<evidence type="ECO:0000313" key="2">
    <source>
        <dbReference type="Proteomes" id="UP000233551"/>
    </source>
</evidence>